<reference evidence="2" key="1">
    <citation type="submission" date="2018-05" db="EMBL/GenBank/DDBJ databases">
        <authorList>
            <person name="Lanie J.A."/>
            <person name="Ng W.-L."/>
            <person name="Kazmierczak K.M."/>
            <person name="Andrzejewski T.M."/>
            <person name="Davidsen T.M."/>
            <person name="Wayne K.J."/>
            <person name="Tettelin H."/>
            <person name="Glass J.I."/>
            <person name="Rusch D."/>
            <person name="Podicherti R."/>
            <person name="Tsui H.-C.T."/>
            <person name="Winkler M.E."/>
        </authorList>
    </citation>
    <scope>NUCLEOTIDE SEQUENCE</scope>
</reference>
<protein>
    <submittedName>
        <fullName evidence="2">Uncharacterized protein</fullName>
    </submittedName>
</protein>
<name>A0A382G9J3_9ZZZZ</name>
<dbReference type="AlphaFoldDB" id="A0A382G9J3"/>
<sequence>MTKTEHSYVPKRVHSMKKKDNQQPAVNPDYKNIENIPVHLISSEGRECGTCTKCCEGWLLADIDPEIPENRAAGSIGNFNEAHIGGGCTIQPGRPCKFLNMDKDFNEGKGCLIPEYRPQEPCRRFVCAWLGDDKYEIPEWMKPSLSDIIISPKVYGEQKKPYWSVCETGTPIRGEILHWLIIHCEEHQIPVEYMVGGALNYRGPKDFHDWMKDREIIKTVKHDGRSKM</sequence>
<proteinExistence type="predicted"/>
<dbReference type="EMBL" id="UINC01054334">
    <property type="protein sequence ID" value="SVB71908.1"/>
    <property type="molecule type" value="Genomic_DNA"/>
</dbReference>
<accession>A0A382G9J3</accession>
<gene>
    <name evidence="2" type="ORF">METZ01_LOCUS224762</name>
</gene>
<evidence type="ECO:0000313" key="2">
    <source>
        <dbReference type="EMBL" id="SVB71908.1"/>
    </source>
</evidence>
<feature type="region of interest" description="Disordered" evidence="1">
    <location>
        <begin position="1"/>
        <end position="29"/>
    </location>
</feature>
<organism evidence="2">
    <name type="scientific">marine metagenome</name>
    <dbReference type="NCBI Taxonomy" id="408172"/>
    <lineage>
        <taxon>unclassified sequences</taxon>
        <taxon>metagenomes</taxon>
        <taxon>ecological metagenomes</taxon>
    </lineage>
</organism>
<evidence type="ECO:0000256" key="1">
    <source>
        <dbReference type="SAM" id="MobiDB-lite"/>
    </source>
</evidence>